<accession>A0A0H2S339</accession>
<dbReference type="EMBL" id="KQ085919">
    <property type="protein sequence ID" value="KLO16163.1"/>
    <property type="molecule type" value="Genomic_DNA"/>
</dbReference>
<dbReference type="Proteomes" id="UP000053477">
    <property type="component" value="Unassembled WGS sequence"/>
</dbReference>
<dbReference type="OrthoDB" id="2846292at2759"/>
<gene>
    <name evidence="1" type="ORF">SCHPADRAFT_926680</name>
</gene>
<reference evidence="1 2" key="1">
    <citation type="submission" date="2015-04" db="EMBL/GenBank/DDBJ databases">
        <title>Complete genome sequence of Schizopora paradoxa KUC8140, a cosmopolitan wood degrader in East Asia.</title>
        <authorList>
            <consortium name="DOE Joint Genome Institute"/>
            <person name="Min B."/>
            <person name="Park H."/>
            <person name="Jang Y."/>
            <person name="Kim J.-J."/>
            <person name="Kim K.H."/>
            <person name="Pangilinan J."/>
            <person name="Lipzen A."/>
            <person name="Riley R."/>
            <person name="Grigoriev I.V."/>
            <person name="Spatafora J.W."/>
            <person name="Choi I.-G."/>
        </authorList>
    </citation>
    <scope>NUCLEOTIDE SEQUENCE [LARGE SCALE GENOMIC DNA]</scope>
    <source>
        <strain evidence="1 2">KUC8140</strain>
    </source>
</reference>
<sequence>MYSDYYPSSSDELEDAYHGLEDDDTCFEVLGNDVDTCDVSGVLLALEKAIRMPNFCRVNLQKVFKLENWEAFQNVYGGDKDPFAGSADGHVVDTAWVKRLKRSSDQIDEAVRMLRTLSRFASELQGRFKASRKRIVAAKRSKGIKSLPDEVVAKIFELAVKGEDEGGKQAKWISQASRRFRNIAFGTRSLWTTLHSHYSRNDVELMIRQAGTDVEFHVYVDLNLVQKMRTFIDSCRPIVPHWKTLTLVYDKRRRCFGGDGYVNDALGEMSGLLENGLRSPKLEQLFVCSGGTLNAYSIIDAAKLGDNTQVWAPNLHTLRCSYFLPIPSAPLSSISTLVVMHSFYRDSVISNFSAANLLKLLIKLPNMSDFTLDARCTAQPLGDETLPATDCPSIKSFQLRLPCFSVKHFSTSGSCIAALMDALRMPSLEEHSICIEVGDYSSSNTEDESVKWFQSLGHLSSVLLPTRFSKYAHKRSLAYNLLFDRYQPAEGLPDSKTLNIPFDAIVGVPSVSISSFARVLVTQRADEDLDNTFLNGHIQLRELKLIGCRYMTSLDLRCTVDSLKSHGVWSDIERVVVQDCAHLTREDAIDVIGEERLEYVDGNITL</sequence>
<evidence type="ECO:0000313" key="2">
    <source>
        <dbReference type="Proteomes" id="UP000053477"/>
    </source>
</evidence>
<proteinExistence type="predicted"/>
<dbReference type="InParanoid" id="A0A0H2S339"/>
<keyword evidence="2" id="KW-1185">Reference proteome</keyword>
<organism evidence="1 2">
    <name type="scientific">Schizopora paradoxa</name>
    <dbReference type="NCBI Taxonomy" id="27342"/>
    <lineage>
        <taxon>Eukaryota</taxon>
        <taxon>Fungi</taxon>
        <taxon>Dikarya</taxon>
        <taxon>Basidiomycota</taxon>
        <taxon>Agaricomycotina</taxon>
        <taxon>Agaricomycetes</taxon>
        <taxon>Hymenochaetales</taxon>
        <taxon>Schizoporaceae</taxon>
        <taxon>Schizopora</taxon>
    </lineage>
</organism>
<name>A0A0H2S339_9AGAM</name>
<protein>
    <submittedName>
        <fullName evidence="1">Uncharacterized protein</fullName>
    </submittedName>
</protein>
<evidence type="ECO:0000313" key="1">
    <source>
        <dbReference type="EMBL" id="KLO16163.1"/>
    </source>
</evidence>
<dbReference type="AlphaFoldDB" id="A0A0H2S339"/>